<sequence length="942" mass="101752">MATQQQQQPPPHFDEAAAAAAAMMTNGGAGGGVVVVSSGAQMNPSPTLPPTYNPPMGVGDRRLITSPPMGSGSTLQPQPPQQPGSMQYAPPRFAPPTQIYHHNPAMQPPSQTPPPGYVPMTHQDPSSMMNPAFVPSAGPPPTMMNGGQRMYAPSLPPLGGQRTAMRGPTPAMNFGYYPFPDGSQQPMAAMCPPPGGFQQMPPTAAAPGLHLQPSGDLQQQQPQPGPSTGRRNNATDATGGGSGTGKKKKTKTTKTRAAPARGGNGRGGANAPNKVVGNPSVAMGGGSLPPVGAIGGPPMGSSQPPPPQMMGGPGMVGVLPQSGPPQMWSTSLPRSPSQPNPNIVPNGGSMNPMNPLQPPLTSTQQQQQIMATQQTPAGTPHYGPTPHQRGRAMVQQHQQQHSALPQTGGMIQQPPQQMSQQQQQQQCHSPHFDPSEKLGYPIPNGLLVRSTKLQIDEDQARQSLNTPQVRVLEFDISQGHLSTIIGRSDLDIAISCHLASEPPQVCHWADDVLEIRFNDRVLPMDRRVLKDGSIAHRVATVKDFCNVTKNKLEIFLSPIGRSSQTDLSLSDFLFTVFMIHMPSIKLVLEGSIRLILSSQLTFLKRIVEYCRPRDPHSQIFAAEIALVCPVFKTRIKIPARLSDCRHLEVFDFEAFLQNEALWPRLRCPICHSTATGIDGFVVDYVLHLLFPVVPERFNAIRVRSDAVWRPVISDAPGPEIEEWTPIFGPYTDTFAYYMEHGTQLPNHLPSFLTNGIVENSRHSPLTNKQSQQQRAPDNQFNPSQPQFQSVVQLSSSSYATTQPGKIESEPNQKKRVLSTTQAPISSLPDLTLGAEGVHTNPKSLPSTPTFPKNSPTGPKPDSSNGGGNNLKRSRGSSFGEEETQNSHENPPKMSRLAIAQQPRQLNEDPETLAALQELPDLSLLSRPDVLEVIYSLTKSIKQ</sequence>
<dbReference type="Pfam" id="PF02891">
    <property type="entry name" value="zf-MIZ"/>
    <property type="match status" value="1"/>
</dbReference>
<dbReference type="InterPro" id="IPR013083">
    <property type="entry name" value="Znf_RING/FYVE/PHD"/>
</dbReference>
<dbReference type="Proteomes" id="UP000321570">
    <property type="component" value="Unassembled WGS sequence"/>
</dbReference>
<dbReference type="GO" id="GO:0000785">
    <property type="term" value="C:chromatin"/>
    <property type="evidence" value="ECO:0007669"/>
    <property type="project" value="TreeGrafter"/>
</dbReference>
<evidence type="ECO:0000256" key="1">
    <source>
        <dbReference type="ARBA" id="ARBA00022723"/>
    </source>
</evidence>
<dbReference type="InterPro" id="IPR004181">
    <property type="entry name" value="Znf_MIZ"/>
</dbReference>
<keyword evidence="1" id="KW-0479">Metal-binding</keyword>
<dbReference type="EMBL" id="CABIJS010000221">
    <property type="protein sequence ID" value="VUZ46508.1"/>
    <property type="molecule type" value="Genomic_DNA"/>
</dbReference>
<name>A0A564YIE0_HYMDI</name>
<dbReference type="PANTHER" id="PTHR10782:SF4">
    <property type="entry name" value="TONALLI, ISOFORM E"/>
    <property type="match status" value="1"/>
</dbReference>
<protein>
    <recommendedName>
        <fullName evidence="6">SP-RING-type domain-containing protein</fullName>
    </recommendedName>
</protein>
<evidence type="ECO:0000256" key="3">
    <source>
        <dbReference type="ARBA" id="ARBA00022833"/>
    </source>
</evidence>
<evidence type="ECO:0000313" key="8">
    <source>
        <dbReference type="Proteomes" id="UP000321570"/>
    </source>
</evidence>
<evidence type="ECO:0000313" key="7">
    <source>
        <dbReference type="EMBL" id="VUZ46508.1"/>
    </source>
</evidence>
<feature type="region of interest" description="Disordered" evidence="5">
    <location>
        <begin position="758"/>
        <end position="910"/>
    </location>
</feature>
<evidence type="ECO:0000256" key="5">
    <source>
        <dbReference type="SAM" id="MobiDB-lite"/>
    </source>
</evidence>
<proteinExistence type="predicted"/>
<keyword evidence="2 4" id="KW-0863">Zinc-finger</keyword>
<feature type="compositionally biased region" description="Polar residues" evidence="5">
    <location>
        <begin position="758"/>
        <end position="781"/>
    </location>
</feature>
<evidence type="ECO:0000256" key="2">
    <source>
        <dbReference type="ARBA" id="ARBA00022771"/>
    </source>
</evidence>
<feature type="compositionally biased region" description="Pro residues" evidence="5">
    <location>
        <begin position="106"/>
        <end position="116"/>
    </location>
</feature>
<dbReference type="PROSITE" id="PS51044">
    <property type="entry name" value="ZF_SP_RING"/>
    <property type="match status" value="1"/>
</dbReference>
<dbReference type="Gene3D" id="3.30.40.10">
    <property type="entry name" value="Zinc/RING finger domain, C3HC4 (zinc finger)"/>
    <property type="match status" value="1"/>
</dbReference>
<dbReference type="GO" id="GO:0016925">
    <property type="term" value="P:protein sumoylation"/>
    <property type="evidence" value="ECO:0007669"/>
    <property type="project" value="TreeGrafter"/>
</dbReference>
<evidence type="ECO:0000259" key="6">
    <source>
        <dbReference type="PROSITE" id="PS51044"/>
    </source>
</evidence>
<dbReference type="GO" id="GO:0003712">
    <property type="term" value="F:transcription coregulator activity"/>
    <property type="evidence" value="ECO:0007669"/>
    <property type="project" value="TreeGrafter"/>
</dbReference>
<feature type="compositionally biased region" description="Polar residues" evidence="5">
    <location>
        <begin position="840"/>
        <end position="856"/>
    </location>
</feature>
<feature type="compositionally biased region" description="Low complexity" evidence="5">
    <location>
        <begin position="34"/>
        <end position="45"/>
    </location>
</feature>
<dbReference type="GO" id="GO:0008270">
    <property type="term" value="F:zinc ion binding"/>
    <property type="evidence" value="ECO:0007669"/>
    <property type="project" value="UniProtKB-KW"/>
</dbReference>
<keyword evidence="3" id="KW-0862">Zinc</keyword>
<dbReference type="GO" id="GO:0061665">
    <property type="term" value="F:SUMO ligase activity"/>
    <property type="evidence" value="ECO:0007669"/>
    <property type="project" value="TreeGrafter"/>
</dbReference>
<feature type="region of interest" description="Disordered" evidence="5">
    <location>
        <begin position="325"/>
        <end position="344"/>
    </location>
</feature>
<feature type="compositionally biased region" description="Polar residues" evidence="5">
    <location>
        <begin position="327"/>
        <end position="344"/>
    </location>
</feature>
<accession>A0A564YIE0</accession>
<feature type="region of interest" description="Disordered" evidence="5">
    <location>
        <begin position="26"/>
        <end position="116"/>
    </location>
</feature>
<feature type="compositionally biased region" description="Basic residues" evidence="5">
    <location>
        <begin position="245"/>
        <end position="254"/>
    </location>
</feature>
<dbReference type="AlphaFoldDB" id="A0A564YIE0"/>
<reference evidence="7 8" key="1">
    <citation type="submission" date="2019-07" db="EMBL/GenBank/DDBJ databases">
        <authorList>
            <person name="Jastrzebski P J."/>
            <person name="Paukszto L."/>
            <person name="Jastrzebski P J."/>
        </authorList>
    </citation>
    <scope>NUCLEOTIDE SEQUENCE [LARGE SCALE GENOMIC DNA]</scope>
    <source>
        <strain evidence="7 8">WMS-il1</strain>
    </source>
</reference>
<keyword evidence="8" id="KW-1185">Reference proteome</keyword>
<feature type="domain" description="SP-RING-type" evidence="6">
    <location>
        <begin position="613"/>
        <end position="699"/>
    </location>
</feature>
<dbReference type="PANTHER" id="PTHR10782">
    <property type="entry name" value="ZINC FINGER MIZ DOMAIN-CONTAINING PROTEIN"/>
    <property type="match status" value="1"/>
</dbReference>
<gene>
    <name evidence="7" type="ORF">WMSIL1_LOCUS6232</name>
</gene>
<evidence type="ECO:0000256" key="4">
    <source>
        <dbReference type="PROSITE-ProRule" id="PRU00452"/>
    </source>
</evidence>
<organism evidence="7 8">
    <name type="scientific">Hymenolepis diminuta</name>
    <name type="common">Rat tapeworm</name>
    <dbReference type="NCBI Taxonomy" id="6216"/>
    <lineage>
        <taxon>Eukaryota</taxon>
        <taxon>Metazoa</taxon>
        <taxon>Spiralia</taxon>
        <taxon>Lophotrochozoa</taxon>
        <taxon>Platyhelminthes</taxon>
        <taxon>Cestoda</taxon>
        <taxon>Eucestoda</taxon>
        <taxon>Cyclophyllidea</taxon>
        <taxon>Hymenolepididae</taxon>
        <taxon>Hymenolepis</taxon>
    </lineage>
</organism>
<feature type="compositionally biased region" description="Low complexity" evidence="5">
    <location>
        <begin position="782"/>
        <end position="797"/>
    </location>
</feature>
<dbReference type="GO" id="GO:0006357">
    <property type="term" value="P:regulation of transcription by RNA polymerase II"/>
    <property type="evidence" value="ECO:0007669"/>
    <property type="project" value="TreeGrafter"/>
</dbReference>
<feature type="compositionally biased region" description="Low complexity" evidence="5">
    <location>
        <begin position="211"/>
        <end position="222"/>
    </location>
</feature>
<feature type="region of interest" description="Disordered" evidence="5">
    <location>
        <begin position="188"/>
        <end position="288"/>
    </location>
</feature>